<evidence type="ECO:0000313" key="3">
    <source>
        <dbReference type="Proteomes" id="UP000320707"/>
    </source>
</evidence>
<reference evidence="2 3" key="1">
    <citation type="journal article" date="2019" name="Microbiol. Resour. Announc.">
        <title>High-quality draft genome sequence of Fusarium oxysporum f. sp. cubense strain 160527, a causal agent of Panama disease.</title>
        <authorList>
            <person name="Asai S."/>
            <person name="Ayukawa Y."/>
            <person name="Gan P."/>
            <person name="Masuda S."/>
            <person name="Komatsu K."/>
            <person name="Shirasu K."/>
            <person name="Arie T."/>
        </authorList>
    </citation>
    <scope>NUCLEOTIDE SEQUENCE [LARGE SCALE GENOMIC DNA]</scope>
    <source>
        <strain evidence="2 3">160527</strain>
    </source>
</reference>
<sequence length="189" mass="20468">METSSDSPSPLGEAIFRSCEIEPSGDQYQSIGDDDIGEALDLQLDNATILGSSEADISSSFLPKGTGATANPDAHEAVEINSSRIPEVANTIDEEDSTSGKPLSDVECPLEDAFETDSSYESDISDAESEIDIDDTDATSQPNLYMAKSFLERNWGRLYDCQEEEEEEEGENASEDTQPGLSLKDMANY</sequence>
<gene>
    <name evidence="2" type="ORF">Focb16_v015444</name>
</gene>
<feature type="region of interest" description="Disordered" evidence="1">
    <location>
        <begin position="159"/>
        <end position="189"/>
    </location>
</feature>
<organism evidence="2 3">
    <name type="scientific">Fusarium oxysporum f. sp. cubense</name>
    <dbReference type="NCBI Taxonomy" id="61366"/>
    <lineage>
        <taxon>Eukaryota</taxon>
        <taxon>Fungi</taxon>
        <taxon>Dikarya</taxon>
        <taxon>Ascomycota</taxon>
        <taxon>Pezizomycotina</taxon>
        <taxon>Sordariomycetes</taxon>
        <taxon>Hypocreomycetidae</taxon>
        <taxon>Hypocreales</taxon>
        <taxon>Nectriaceae</taxon>
        <taxon>Fusarium</taxon>
        <taxon>Fusarium oxysporum species complex</taxon>
    </lineage>
</organism>
<name>A0A559KX49_FUSOC</name>
<evidence type="ECO:0000313" key="2">
    <source>
        <dbReference type="EMBL" id="TVY64785.1"/>
    </source>
</evidence>
<feature type="compositionally biased region" description="Acidic residues" evidence="1">
    <location>
        <begin position="161"/>
        <end position="174"/>
    </location>
</feature>
<accession>A0A559KX49</accession>
<dbReference type="EMBL" id="SRMI01000008">
    <property type="protein sequence ID" value="TVY64785.1"/>
    <property type="molecule type" value="Genomic_DNA"/>
</dbReference>
<evidence type="ECO:0000256" key="1">
    <source>
        <dbReference type="SAM" id="MobiDB-lite"/>
    </source>
</evidence>
<dbReference type="Proteomes" id="UP000320707">
    <property type="component" value="Unassembled WGS sequence"/>
</dbReference>
<protein>
    <submittedName>
        <fullName evidence="2">Uncharacterized protein</fullName>
    </submittedName>
</protein>
<comment type="caution">
    <text evidence="2">The sequence shown here is derived from an EMBL/GenBank/DDBJ whole genome shotgun (WGS) entry which is preliminary data.</text>
</comment>
<proteinExistence type="predicted"/>
<dbReference type="AlphaFoldDB" id="A0A559KX49"/>